<dbReference type="eggNOG" id="ENOG502SDWD">
    <property type="taxonomic scope" value="Eukaryota"/>
</dbReference>
<dbReference type="STRING" id="1391915.U7Q370"/>
<dbReference type="HOGENOM" id="CLU_183941_2_0_1"/>
<evidence type="ECO:0000256" key="1">
    <source>
        <dbReference type="SAM" id="Phobius"/>
    </source>
</evidence>
<evidence type="ECO:0000313" key="3">
    <source>
        <dbReference type="Proteomes" id="UP000018087"/>
    </source>
</evidence>
<keyword evidence="1" id="KW-0472">Membrane</keyword>
<sequence>MTTNRYKYFRWTKRTARITFTYVVFVPALFGILAYSTEGKWNLRGKRRGDVLAEY</sequence>
<protein>
    <recommendedName>
        <fullName evidence="4">NADH dehydrogenase [ubiquinone] 1 beta subcomplex subunit 4</fullName>
    </recommendedName>
</protein>
<dbReference type="AlphaFoldDB" id="U7Q370"/>
<proteinExistence type="predicted"/>
<dbReference type="PANTHER" id="PTHR39476:SF1">
    <property type="entry name" value="NADH DEHYDROGENASE [UBIQUINONE] 1 BETA SUBCOMPLEX SUBUNIT 4"/>
    <property type="match status" value="1"/>
</dbReference>
<dbReference type="Proteomes" id="UP000018087">
    <property type="component" value="Unassembled WGS sequence"/>
</dbReference>
<feature type="transmembrane region" description="Helical" evidence="1">
    <location>
        <begin position="20"/>
        <end position="37"/>
    </location>
</feature>
<accession>U7Q370</accession>
<dbReference type="OrthoDB" id="15108at2759"/>
<gene>
    <name evidence="2" type="ORF">HMPREF1624_02873</name>
</gene>
<reference evidence="3" key="1">
    <citation type="journal article" date="2014" name="Genome Announc.">
        <title>Genome sequence of the pathogenic fungus Sporothrix schenckii (ATCC 58251).</title>
        <authorList>
            <person name="Cuomo C.A."/>
            <person name="Rodriguez-Del Valle N."/>
            <person name="Perez-Sanchez L."/>
            <person name="Abouelleil A."/>
            <person name="Goldberg J."/>
            <person name="Young S."/>
            <person name="Zeng Q."/>
            <person name="Birren B.W."/>
        </authorList>
    </citation>
    <scope>NUCLEOTIDE SEQUENCE [LARGE SCALE GENOMIC DNA]</scope>
    <source>
        <strain evidence="3">ATCC 58251 / de Perez 2211183</strain>
    </source>
</reference>
<evidence type="ECO:0000313" key="2">
    <source>
        <dbReference type="EMBL" id="ERT01622.1"/>
    </source>
</evidence>
<keyword evidence="1" id="KW-0812">Transmembrane</keyword>
<dbReference type="EMBL" id="KI440843">
    <property type="protein sequence ID" value="ERT01622.1"/>
    <property type="molecule type" value="Genomic_DNA"/>
</dbReference>
<organism evidence="2 3">
    <name type="scientific">Sporothrix schenckii (strain ATCC 58251 / de Perez 2211183)</name>
    <name type="common">Rose-picker's disease fungus</name>
    <dbReference type="NCBI Taxonomy" id="1391915"/>
    <lineage>
        <taxon>Eukaryota</taxon>
        <taxon>Fungi</taxon>
        <taxon>Dikarya</taxon>
        <taxon>Ascomycota</taxon>
        <taxon>Pezizomycotina</taxon>
        <taxon>Sordariomycetes</taxon>
        <taxon>Sordariomycetidae</taxon>
        <taxon>Ophiostomatales</taxon>
        <taxon>Ophiostomataceae</taxon>
        <taxon>Sporothrix</taxon>
    </lineage>
</organism>
<keyword evidence="3" id="KW-1185">Reference proteome</keyword>
<name>U7Q370_SPOS1</name>
<dbReference type="PANTHER" id="PTHR39476">
    <property type="entry name" value="NADH:UBIQUINONE OXIDOREDUCTASE 6.6KD SUBUNIT"/>
    <property type="match status" value="1"/>
</dbReference>
<keyword evidence="1" id="KW-1133">Transmembrane helix</keyword>
<evidence type="ECO:0008006" key="4">
    <source>
        <dbReference type="Google" id="ProtNLM"/>
    </source>
</evidence>